<dbReference type="RefSeq" id="XP_958454.1">
    <property type="nucleotide sequence ID" value="XM_953361.1"/>
</dbReference>
<dbReference type="HOGENOM" id="CLU_970077_0_0_1"/>
<evidence type="ECO:0000313" key="2">
    <source>
        <dbReference type="Proteomes" id="UP000001805"/>
    </source>
</evidence>
<dbReference type="EMBL" id="CM002240">
    <property type="protein sequence ID" value="EAA29218.1"/>
    <property type="molecule type" value="Genomic_DNA"/>
</dbReference>
<organism evidence="1 2">
    <name type="scientific">Neurospora crassa (strain ATCC 24698 / 74-OR23-1A / CBS 708.71 / DSM 1257 / FGSC 987)</name>
    <dbReference type="NCBI Taxonomy" id="367110"/>
    <lineage>
        <taxon>Eukaryota</taxon>
        <taxon>Fungi</taxon>
        <taxon>Dikarya</taxon>
        <taxon>Ascomycota</taxon>
        <taxon>Pezizomycotina</taxon>
        <taxon>Sordariomycetes</taxon>
        <taxon>Sordariomycetidae</taxon>
        <taxon>Sordariales</taxon>
        <taxon>Sordariaceae</taxon>
        <taxon>Neurospora</taxon>
    </lineage>
</organism>
<dbReference type="OrthoDB" id="10506278at2759"/>
<accession>Q7S1K8</accession>
<reference evidence="1 2" key="1">
    <citation type="journal article" date="2003" name="Nature">
        <title>The genome sequence of the filamentous fungus Neurospora crassa.</title>
        <authorList>
            <person name="Galagan J.E."/>
            <person name="Calvo S.E."/>
            <person name="Borkovich K.A."/>
            <person name="Selker E.U."/>
            <person name="Read N.D."/>
            <person name="Jaffe D."/>
            <person name="FitzHugh W."/>
            <person name="Ma L.J."/>
            <person name="Smirnov S."/>
            <person name="Purcell S."/>
            <person name="Rehman B."/>
            <person name="Elkins T."/>
            <person name="Engels R."/>
            <person name="Wang S."/>
            <person name="Nielsen C.B."/>
            <person name="Butler J."/>
            <person name="Endrizzi M."/>
            <person name="Qui D."/>
            <person name="Ianakiev P."/>
            <person name="Bell-Pedersen D."/>
            <person name="Nelson M.A."/>
            <person name="Werner-Washburne M."/>
            <person name="Selitrennikoff C.P."/>
            <person name="Kinsey J.A."/>
            <person name="Braun E.L."/>
            <person name="Zelter A."/>
            <person name="Schulte U."/>
            <person name="Kothe G.O."/>
            <person name="Jedd G."/>
            <person name="Mewes W."/>
            <person name="Staben C."/>
            <person name="Marcotte E."/>
            <person name="Greenberg D."/>
            <person name="Roy A."/>
            <person name="Foley K."/>
            <person name="Naylor J."/>
            <person name="Stange-Thomann N."/>
            <person name="Barrett R."/>
            <person name="Gnerre S."/>
            <person name="Kamal M."/>
            <person name="Kamvysselis M."/>
            <person name="Mauceli E."/>
            <person name="Bielke C."/>
            <person name="Rudd S."/>
            <person name="Frishman D."/>
            <person name="Krystofova S."/>
            <person name="Rasmussen C."/>
            <person name="Metzenberg R.L."/>
            <person name="Perkins D.D."/>
            <person name="Kroken S."/>
            <person name="Cogoni C."/>
            <person name="Macino G."/>
            <person name="Catcheside D."/>
            <person name="Li W."/>
            <person name="Pratt R.J."/>
            <person name="Osmani S.A."/>
            <person name="DeSouza C.P."/>
            <person name="Glass L."/>
            <person name="Orbach M.J."/>
            <person name="Berglund J.A."/>
            <person name="Voelker R."/>
            <person name="Yarden O."/>
            <person name="Plamann M."/>
            <person name="Seiler S."/>
            <person name="Dunlap J."/>
            <person name="Radford A."/>
            <person name="Aramayo R."/>
            <person name="Natvig D.O."/>
            <person name="Alex L.A."/>
            <person name="Mannhaupt G."/>
            <person name="Ebbole D.J."/>
            <person name="Freitag M."/>
            <person name="Paulsen I."/>
            <person name="Sachs M.S."/>
            <person name="Lander E.S."/>
            <person name="Nusbaum C."/>
            <person name="Birren B."/>
        </authorList>
    </citation>
    <scope>NUCLEOTIDE SEQUENCE [LARGE SCALE GENOMIC DNA]</scope>
    <source>
        <strain evidence="2">ATCC 24698 / 74-OR23-1A / CBS 708.71 / DSM 1257 / FGSC 987</strain>
    </source>
</reference>
<dbReference type="Proteomes" id="UP000001805">
    <property type="component" value="Chromosome 2, Linkage Group V"/>
</dbReference>
<dbReference type="AlphaFoldDB" id="Q7S1K8"/>
<dbReference type="InParanoid" id="Q7S1K8"/>
<protein>
    <submittedName>
        <fullName evidence="1">Uncharacterized protein</fullName>
    </submittedName>
</protein>
<dbReference type="KEGG" id="ncr:NCU09947"/>
<dbReference type="GeneID" id="3874614"/>
<gene>
    <name evidence="1" type="ORF">NCU09947</name>
</gene>
<evidence type="ECO:0000313" key="1">
    <source>
        <dbReference type="EMBL" id="EAA29218.1"/>
    </source>
</evidence>
<dbReference type="PaxDb" id="5141-EFNCRP00000009659"/>
<sequence>MSCGWESTLSLSPGAGFPSKDFTHAASETGSTSFLFRYAMGLIPAASEDPGTYTVKYKQDVAKFLTILDMDVSSFRHYSRDSTASNLPACPETLEELTLVDDGPIYLPEIRRCRGVEPHELYIWLQPTKRLRKLRLYSGLDIDGLSVRLFITQGWGLFSQSHNINTILLAHRETLQHFEWCQMMASRKTDNAAWVKMFGQDQKLSCLPQLKELRYLKLSDMFVYTRQQYVDRYPRAARDGVYPAVRDLRGYRAVLTHNLTELGAPPKLRSVYVGGHLPTDRYMRIDL</sequence>
<proteinExistence type="predicted"/>
<keyword evidence="2" id="KW-1185">Reference proteome</keyword>
<name>Q7S1K8_NEUCR</name>
<dbReference type="VEuPathDB" id="FungiDB:NCU09947"/>